<feature type="compositionally biased region" description="Polar residues" evidence="4">
    <location>
        <begin position="96"/>
        <end position="107"/>
    </location>
</feature>
<name>A0ABD2QCP6_9PLAT</name>
<dbReference type="InterPro" id="IPR046328">
    <property type="entry name" value="ETS_fam"/>
</dbReference>
<evidence type="ECO:0000256" key="2">
    <source>
        <dbReference type="ARBA" id="ARBA00023125"/>
    </source>
</evidence>
<keyword evidence="3" id="KW-0539">Nucleus</keyword>
<feature type="region of interest" description="Disordered" evidence="4">
    <location>
        <begin position="130"/>
        <end position="157"/>
    </location>
</feature>
<comment type="similarity">
    <text evidence="1 3">Belongs to the ETS family.</text>
</comment>
<evidence type="ECO:0000313" key="7">
    <source>
        <dbReference type="Proteomes" id="UP001626550"/>
    </source>
</evidence>
<reference evidence="6 7" key="1">
    <citation type="submission" date="2024-11" db="EMBL/GenBank/DDBJ databases">
        <title>Adaptive evolution of stress response genes in parasites aligns with host niche diversity.</title>
        <authorList>
            <person name="Hahn C."/>
            <person name="Resl P."/>
        </authorList>
    </citation>
    <scope>NUCLEOTIDE SEQUENCE [LARGE SCALE GENOMIC DNA]</scope>
    <source>
        <strain evidence="6">EGGRZ-B1_66</strain>
        <tissue evidence="6">Body</tissue>
    </source>
</reference>
<evidence type="ECO:0000313" key="6">
    <source>
        <dbReference type="EMBL" id="KAL3317335.1"/>
    </source>
</evidence>
<dbReference type="InterPro" id="IPR036388">
    <property type="entry name" value="WH-like_DNA-bd_sf"/>
</dbReference>
<dbReference type="Pfam" id="PF00178">
    <property type="entry name" value="Ets"/>
    <property type="match status" value="1"/>
</dbReference>
<dbReference type="InterPro" id="IPR000418">
    <property type="entry name" value="Ets_dom"/>
</dbReference>
<keyword evidence="7" id="KW-1185">Reference proteome</keyword>
<feature type="domain" description="ETS" evidence="5">
    <location>
        <begin position="326"/>
        <end position="405"/>
    </location>
</feature>
<dbReference type="GO" id="GO:0005634">
    <property type="term" value="C:nucleus"/>
    <property type="evidence" value="ECO:0007669"/>
    <property type="project" value="UniProtKB-SubCell"/>
</dbReference>
<protein>
    <recommendedName>
        <fullName evidence="5">ETS domain-containing protein</fullName>
    </recommendedName>
</protein>
<gene>
    <name evidence="6" type="ORF">Ciccas_004013</name>
</gene>
<feature type="compositionally biased region" description="Polar residues" evidence="4">
    <location>
        <begin position="185"/>
        <end position="198"/>
    </location>
</feature>
<accession>A0ABD2QCP6</accession>
<feature type="compositionally biased region" description="Basic residues" evidence="4">
    <location>
        <begin position="205"/>
        <end position="214"/>
    </location>
</feature>
<dbReference type="GO" id="GO:0003677">
    <property type="term" value="F:DNA binding"/>
    <property type="evidence" value="ECO:0007669"/>
    <property type="project" value="UniProtKB-KW"/>
</dbReference>
<dbReference type="PRINTS" id="PR00454">
    <property type="entry name" value="ETSDOMAIN"/>
</dbReference>
<organism evidence="6 7">
    <name type="scientific">Cichlidogyrus casuarinus</name>
    <dbReference type="NCBI Taxonomy" id="1844966"/>
    <lineage>
        <taxon>Eukaryota</taxon>
        <taxon>Metazoa</taxon>
        <taxon>Spiralia</taxon>
        <taxon>Lophotrochozoa</taxon>
        <taxon>Platyhelminthes</taxon>
        <taxon>Monogenea</taxon>
        <taxon>Monopisthocotylea</taxon>
        <taxon>Dactylogyridea</taxon>
        <taxon>Ancyrocephalidae</taxon>
        <taxon>Cichlidogyrus</taxon>
    </lineage>
</organism>
<dbReference type="Gene3D" id="1.10.10.10">
    <property type="entry name" value="Winged helix-like DNA-binding domain superfamily/Winged helix DNA-binding domain"/>
    <property type="match status" value="1"/>
</dbReference>
<dbReference type="SUPFAM" id="SSF46785">
    <property type="entry name" value="Winged helix' DNA-binding domain"/>
    <property type="match status" value="1"/>
</dbReference>
<sequence>MSHLVLRSPEKWRVSGSALDCFSDGFAQSSSLLDWDESPAPAINSDLDLDCEFFAACKLSNQPSKSVESHSDYLSDITTTTETEQEHEIFGDDSELPSSDYESNDSVLSGSPTLIRHLFLLPSKSNLRSSMSDCTEPVHDSDFPPPHKPSFFGQNHDRRKQSSLLRRFHPDFDSTLEVLNVESLSRVTRPSPKTLQSEPSSSSHRPTRKRRRPGRFSSYTNDFVGNGGCLYESSQEDRKMRFLSRRQQQPTLVEQPKNQPALSSLSDVIQGVGGGVNQKTRFMSARKVTVESNNPVKTSDASDNSLEPFFGTEFGSSISGPLNRRRHLLNFIVELLNHRHSCVEWIDRQERVFQISSPEQLTRLWGQYKKNGKMTFESLSRSLRLYYAPKKLERIQGRRHQYRLLHYPSRGSKSRLPNTRGVRTRDTPSHCLRQMNHASPTFKLTQAADFRFSSCPNTNSSTSPYLTRAPQADCCNSMGRRW</sequence>
<evidence type="ECO:0000259" key="5">
    <source>
        <dbReference type="PROSITE" id="PS50061"/>
    </source>
</evidence>
<dbReference type="Proteomes" id="UP001626550">
    <property type="component" value="Unassembled WGS sequence"/>
</dbReference>
<dbReference type="InterPro" id="IPR036390">
    <property type="entry name" value="WH_DNA-bd_sf"/>
</dbReference>
<dbReference type="PANTHER" id="PTHR11849">
    <property type="entry name" value="ETS"/>
    <property type="match status" value="1"/>
</dbReference>
<keyword evidence="2 3" id="KW-0238">DNA-binding</keyword>
<evidence type="ECO:0000256" key="3">
    <source>
        <dbReference type="RuleBase" id="RU004019"/>
    </source>
</evidence>
<comment type="caution">
    <text evidence="6">The sequence shown here is derived from an EMBL/GenBank/DDBJ whole genome shotgun (WGS) entry which is preliminary data.</text>
</comment>
<dbReference type="EMBL" id="JBJKFK010000399">
    <property type="protein sequence ID" value="KAL3317335.1"/>
    <property type="molecule type" value="Genomic_DNA"/>
</dbReference>
<evidence type="ECO:0000256" key="1">
    <source>
        <dbReference type="ARBA" id="ARBA00005562"/>
    </source>
</evidence>
<dbReference type="PROSITE" id="PS50061">
    <property type="entry name" value="ETS_DOMAIN_3"/>
    <property type="match status" value="1"/>
</dbReference>
<evidence type="ECO:0000256" key="4">
    <source>
        <dbReference type="SAM" id="MobiDB-lite"/>
    </source>
</evidence>
<comment type="subcellular location">
    <subcellularLocation>
        <location evidence="3">Nucleus</location>
    </subcellularLocation>
</comment>
<dbReference type="AlphaFoldDB" id="A0ABD2QCP6"/>
<dbReference type="SMART" id="SM00413">
    <property type="entry name" value="ETS"/>
    <property type="match status" value="1"/>
</dbReference>
<feature type="region of interest" description="Disordered" evidence="4">
    <location>
        <begin position="80"/>
        <end position="107"/>
    </location>
</feature>
<feature type="region of interest" description="Disordered" evidence="4">
    <location>
        <begin position="185"/>
        <end position="221"/>
    </location>
</feature>
<proteinExistence type="inferred from homology"/>